<sequence>MTHPALALGTGLLTLAGSAWYVPALLTLRAGPDRPASHRTAATACVTLWSTAALLTAVFLTTPSWWPPLTLAAAGTTAAVLLRAAAAVCHRREQREAASHWSALHVTSTPSPSRPVVATLLATGLAAATTTAALRLAAGPQSPADWLAATLVPTAVLLLFLGLAVAHTHTTRR</sequence>
<dbReference type="EMBL" id="JANUGP010000008">
    <property type="protein sequence ID" value="MCS0602290.1"/>
    <property type="molecule type" value="Genomic_DNA"/>
</dbReference>
<feature type="transmembrane region" description="Helical" evidence="1">
    <location>
        <begin position="40"/>
        <end position="59"/>
    </location>
</feature>
<feature type="transmembrane region" description="Helical" evidence="1">
    <location>
        <begin position="65"/>
        <end position="86"/>
    </location>
</feature>
<dbReference type="RefSeq" id="WP_258778800.1">
    <property type="nucleotide sequence ID" value="NZ_JANUGP010000008.1"/>
</dbReference>
<comment type="caution">
    <text evidence="2">The sequence shown here is derived from an EMBL/GenBank/DDBJ whole genome shotgun (WGS) entry which is preliminary data.</text>
</comment>
<reference evidence="2 3" key="1">
    <citation type="submission" date="2022-08" db="EMBL/GenBank/DDBJ databases">
        <authorList>
            <person name="Somphong A."/>
            <person name="Phongsopitanun W."/>
        </authorList>
    </citation>
    <scope>NUCLEOTIDE SEQUENCE [LARGE SCALE GENOMIC DNA]</scope>
    <source>
        <strain evidence="2 3">LP11</strain>
    </source>
</reference>
<accession>A0ABT2B194</accession>
<keyword evidence="1" id="KW-0812">Transmembrane</keyword>
<gene>
    <name evidence="2" type="ORF">NX794_13885</name>
</gene>
<keyword evidence="1" id="KW-0472">Membrane</keyword>
<keyword evidence="3" id="KW-1185">Reference proteome</keyword>
<name>A0ABT2B194_9ACTN</name>
<evidence type="ECO:0000313" key="3">
    <source>
        <dbReference type="Proteomes" id="UP001205612"/>
    </source>
</evidence>
<evidence type="ECO:0000256" key="1">
    <source>
        <dbReference type="SAM" id="Phobius"/>
    </source>
</evidence>
<feature type="transmembrane region" description="Helical" evidence="1">
    <location>
        <begin position="146"/>
        <end position="166"/>
    </location>
</feature>
<organism evidence="2 3">
    <name type="scientific">Streptomyces pyxinicus</name>
    <dbReference type="NCBI Taxonomy" id="2970331"/>
    <lineage>
        <taxon>Bacteria</taxon>
        <taxon>Bacillati</taxon>
        <taxon>Actinomycetota</taxon>
        <taxon>Actinomycetes</taxon>
        <taxon>Kitasatosporales</taxon>
        <taxon>Streptomycetaceae</taxon>
        <taxon>Streptomyces</taxon>
    </lineage>
</organism>
<feature type="transmembrane region" description="Helical" evidence="1">
    <location>
        <begin position="116"/>
        <end position="134"/>
    </location>
</feature>
<evidence type="ECO:0000313" key="2">
    <source>
        <dbReference type="EMBL" id="MCS0602290.1"/>
    </source>
</evidence>
<keyword evidence="1" id="KW-1133">Transmembrane helix</keyword>
<protein>
    <recommendedName>
        <fullName evidence="4">Secreted protein</fullName>
    </recommendedName>
</protein>
<dbReference type="Proteomes" id="UP001205612">
    <property type="component" value="Unassembled WGS sequence"/>
</dbReference>
<proteinExistence type="predicted"/>
<feature type="transmembrane region" description="Helical" evidence="1">
    <location>
        <begin position="6"/>
        <end position="28"/>
    </location>
</feature>
<evidence type="ECO:0008006" key="4">
    <source>
        <dbReference type="Google" id="ProtNLM"/>
    </source>
</evidence>